<dbReference type="PROSITE" id="PS50089">
    <property type="entry name" value="ZF_RING_2"/>
    <property type="match status" value="1"/>
</dbReference>
<keyword evidence="7 11" id="KW-0863">Zinc-finger</keyword>
<evidence type="ECO:0000313" key="16">
    <source>
        <dbReference type="Proteomes" id="UP000002009"/>
    </source>
</evidence>
<dbReference type="GeneID" id="8248131"/>
<dbReference type="STRING" id="296587.C1FIZ8"/>
<dbReference type="PROSITE" id="PS00518">
    <property type="entry name" value="ZF_RING_1"/>
    <property type="match status" value="1"/>
</dbReference>
<evidence type="ECO:0000256" key="1">
    <source>
        <dbReference type="ARBA" id="ARBA00000900"/>
    </source>
</evidence>
<feature type="domain" description="RING-type" evidence="14">
    <location>
        <begin position="62"/>
        <end position="103"/>
    </location>
</feature>
<evidence type="ECO:0000313" key="15">
    <source>
        <dbReference type="EMBL" id="ACO70267.1"/>
    </source>
</evidence>
<name>C1FIZ8_MICCC</name>
<dbReference type="EMBL" id="CP001577">
    <property type="protein sequence ID" value="ACO70267.1"/>
    <property type="molecule type" value="Genomic_DNA"/>
</dbReference>
<comment type="subcellular location">
    <subcellularLocation>
        <location evidence="2">Endomembrane system</location>
    </subcellularLocation>
</comment>
<keyword evidence="9" id="KW-0862">Zinc</keyword>
<feature type="compositionally biased region" description="Polar residues" evidence="12">
    <location>
        <begin position="1"/>
        <end position="10"/>
    </location>
</feature>
<dbReference type="eggNOG" id="KOG0823">
    <property type="taxonomic scope" value="Eukaryota"/>
</dbReference>
<dbReference type="InterPro" id="IPR045103">
    <property type="entry name" value="RNF5/RNF185-like"/>
</dbReference>
<dbReference type="CDD" id="cd16534">
    <property type="entry name" value="RING-HC_RNF5-like"/>
    <property type="match status" value="1"/>
</dbReference>
<evidence type="ECO:0000256" key="13">
    <source>
        <dbReference type="SAM" id="Phobius"/>
    </source>
</evidence>
<evidence type="ECO:0000256" key="2">
    <source>
        <dbReference type="ARBA" id="ARBA00004308"/>
    </source>
</evidence>
<dbReference type="OrthoDB" id="6270329at2759"/>
<keyword evidence="13" id="KW-1133">Transmembrane helix</keyword>
<evidence type="ECO:0000256" key="7">
    <source>
        <dbReference type="ARBA" id="ARBA00022771"/>
    </source>
</evidence>
<evidence type="ECO:0000256" key="3">
    <source>
        <dbReference type="ARBA" id="ARBA00004906"/>
    </source>
</evidence>
<dbReference type="PANTHER" id="PTHR12313">
    <property type="entry name" value="E3 UBIQUITIN-PROTEIN LIGASE RNF5-RELATED"/>
    <property type="match status" value="1"/>
</dbReference>
<dbReference type="SMART" id="SM00184">
    <property type="entry name" value="RING"/>
    <property type="match status" value="1"/>
</dbReference>
<keyword evidence="5" id="KW-0808">Transferase</keyword>
<dbReference type="InterPro" id="IPR001841">
    <property type="entry name" value="Znf_RING"/>
</dbReference>
<keyword evidence="6" id="KW-0479">Metal-binding</keyword>
<comment type="catalytic activity">
    <reaction evidence="1">
        <text>S-ubiquitinyl-[E2 ubiquitin-conjugating enzyme]-L-cysteine + [acceptor protein]-L-lysine = [E2 ubiquitin-conjugating enzyme]-L-cysteine + N(6)-ubiquitinyl-[acceptor protein]-L-lysine.</text>
        <dbReference type="EC" id="2.3.2.27"/>
    </reaction>
</comment>
<evidence type="ECO:0000259" key="14">
    <source>
        <dbReference type="PROSITE" id="PS50089"/>
    </source>
</evidence>
<proteinExistence type="predicted"/>
<dbReference type="InterPro" id="IPR018957">
    <property type="entry name" value="Znf_C3HC4_RING-type"/>
</dbReference>
<evidence type="ECO:0000256" key="5">
    <source>
        <dbReference type="ARBA" id="ARBA00022679"/>
    </source>
</evidence>
<keyword evidence="8" id="KW-0833">Ubl conjugation pathway</keyword>
<protein>
    <recommendedName>
        <fullName evidence="4">RING-type E3 ubiquitin transferase</fullName>
        <ecNumber evidence="4">2.3.2.27</ecNumber>
    </recommendedName>
</protein>
<feature type="transmembrane region" description="Helical" evidence="13">
    <location>
        <begin position="203"/>
        <end position="221"/>
    </location>
</feature>
<dbReference type="FunCoup" id="C1FIZ8">
    <property type="interactions" value="16"/>
</dbReference>
<dbReference type="InParanoid" id="C1FIZ8"/>
<keyword evidence="16" id="KW-1185">Reference proteome</keyword>
<dbReference type="KEGG" id="mis:MICPUN_106354"/>
<dbReference type="GO" id="GO:0008270">
    <property type="term" value="F:zinc ion binding"/>
    <property type="evidence" value="ECO:0007669"/>
    <property type="project" value="UniProtKB-KW"/>
</dbReference>
<evidence type="ECO:0000256" key="12">
    <source>
        <dbReference type="SAM" id="MobiDB-lite"/>
    </source>
</evidence>
<keyword evidence="10 13" id="KW-0472">Membrane</keyword>
<evidence type="ECO:0000256" key="11">
    <source>
        <dbReference type="PROSITE-ProRule" id="PRU00175"/>
    </source>
</evidence>
<organism evidence="15 16">
    <name type="scientific">Micromonas commoda (strain RCC299 / NOUM17 / CCMP2709)</name>
    <name type="common">Picoplanktonic green alga</name>
    <dbReference type="NCBI Taxonomy" id="296587"/>
    <lineage>
        <taxon>Eukaryota</taxon>
        <taxon>Viridiplantae</taxon>
        <taxon>Chlorophyta</taxon>
        <taxon>Mamiellophyceae</taxon>
        <taxon>Mamiellales</taxon>
        <taxon>Mamiellaceae</taxon>
        <taxon>Micromonas</taxon>
    </lineage>
</organism>
<gene>
    <name evidence="15" type="ORF">MICPUN_106354</name>
</gene>
<dbReference type="GO" id="GO:0006511">
    <property type="term" value="P:ubiquitin-dependent protein catabolic process"/>
    <property type="evidence" value="ECO:0007669"/>
    <property type="project" value="InterPro"/>
</dbReference>
<feature type="region of interest" description="Disordered" evidence="12">
    <location>
        <begin position="1"/>
        <end position="43"/>
    </location>
</feature>
<dbReference type="InterPro" id="IPR017907">
    <property type="entry name" value="Znf_RING_CS"/>
</dbReference>
<dbReference type="GO" id="GO:0061630">
    <property type="term" value="F:ubiquitin protein ligase activity"/>
    <property type="evidence" value="ECO:0007669"/>
    <property type="project" value="UniProtKB-EC"/>
</dbReference>
<evidence type="ECO:0000256" key="10">
    <source>
        <dbReference type="ARBA" id="ARBA00023136"/>
    </source>
</evidence>
<dbReference type="EC" id="2.3.2.27" evidence="4"/>
<sequence length="222" mass="23529">MAGTTSTRVPTRSHAGRQAGGPAVSGSAGFSQGPEPSAPQVDVAKEGGKEGYVDPANSYFECNICLELAQEPVVTQCGHLYCWSCIYKWLQVFPEAQQCPVCKAAVSENLVIPLYGRGSCEHPRGKQMLGMDVPTRPPGLRLLARNTNANEVGGGEWGLAGAGVAENVGLMSTLLGFGIQFGTGVRSSLLIDNMSPEQQQQAFLSQLLLLLGSFVILCLLIF</sequence>
<accession>C1FIZ8</accession>
<dbReference type="InterPro" id="IPR013083">
    <property type="entry name" value="Znf_RING/FYVE/PHD"/>
</dbReference>
<dbReference type="GO" id="GO:0016567">
    <property type="term" value="P:protein ubiquitination"/>
    <property type="evidence" value="ECO:0007669"/>
    <property type="project" value="UniProtKB-UniPathway"/>
</dbReference>
<dbReference type="Pfam" id="PF00097">
    <property type="entry name" value="zf-C3HC4"/>
    <property type="match status" value="1"/>
</dbReference>
<dbReference type="SUPFAM" id="SSF57850">
    <property type="entry name" value="RING/U-box"/>
    <property type="match status" value="1"/>
</dbReference>
<dbReference type="GO" id="GO:0005783">
    <property type="term" value="C:endoplasmic reticulum"/>
    <property type="evidence" value="ECO:0007669"/>
    <property type="project" value="InterPro"/>
</dbReference>
<dbReference type="OMA" id="YKWLQVF"/>
<reference evidence="15 16" key="1">
    <citation type="journal article" date="2009" name="Science">
        <title>Green evolution and dynamic adaptations revealed by genomes of the marine picoeukaryotes Micromonas.</title>
        <authorList>
            <person name="Worden A.Z."/>
            <person name="Lee J.H."/>
            <person name="Mock T."/>
            <person name="Rouze P."/>
            <person name="Simmons M.P."/>
            <person name="Aerts A.L."/>
            <person name="Allen A.E."/>
            <person name="Cuvelier M.L."/>
            <person name="Derelle E."/>
            <person name="Everett M.V."/>
            <person name="Foulon E."/>
            <person name="Grimwood J."/>
            <person name="Gundlach H."/>
            <person name="Henrissat B."/>
            <person name="Napoli C."/>
            <person name="McDonald S.M."/>
            <person name="Parker M.S."/>
            <person name="Rombauts S."/>
            <person name="Salamov A."/>
            <person name="Von Dassow P."/>
            <person name="Badger J.H."/>
            <person name="Coutinho P.M."/>
            <person name="Demir E."/>
            <person name="Dubchak I."/>
            <person name="Gentemann C."/>
            <person name="Eikrem W."/>
            <person name="Gready J.E."/>
            <person name="John U."/>
            <person name="Lanier W."/>
            <person name="Lindquist E.A."/>
            <person name="Lucas S."/>
            <person name="Mayer K.F."/>
            <person name="Moreau H."/>
            <person name="Not F."/>
            <person name="Otillar R."/>
            <person name="Panaud O."/>
            <person name="Pangilinan J."/>
            <person name="Paulsen I."/>
            <person name="Piegu B."/>
            <person name="Poliakov A."/>
            <person name="Robbens S."/>
            <person name="Schmutz J."/>
            <person name="Toulza E."/>
            <person name="Wyss T."/>
            <person name="Zelensky A."/>
            <person name="Zhou K."/>
            <person name="Armbrust E.V."/>
            <person name="Bhattacharya D."/>
            <person name="Goodenough U.W."/>
            <person name="Van de Peer Y."/>
            <person name="Grigoriev I.V."/>
        </authorList>
    </citation>
    <scope>NUCLEOTIDE SEQUENCE [LARGE SCALE GENOMIC DNA]</scope>
    <source>
        <strain evidence="16">RCC299 / NOUM17</strain>
    </source>
</reference>
<dbReference type="RefSeq" id="XP_002509009.1">
    <property type="nucleotide sequence ID" value="XM_002508963.1"/>
</dbReference>
<evidence type="ECO:0000256" key="9">
    <source>
        <dbReference type="ARBA" id="ARBA00022833"/>
    </source>
</evidence>
<dbReference type="Gene3D" id="3.30.40.10">
    <property type="entry name" value="Zinc/RING finger domain, C3HC4 (zinc finger)"/>
    <property type="match status" value="1"/>
</dbReference>
<dbReference type="AlphaFoldDB" id="C1FIZ8"/>
<evidence type="ECO:0000256" key="4">
    <source>
        <dbReference type="ARBA" id="ARBA00012483"/>
    </source>
</evidence>
<dbReference type="Proteomes" id="UP000002009">
    <property type="component" value="Chromosome 12"/>
</dbReference>
<evidence type="ECO:0000256" key="8">
    <source>
        <dbReference type="ARBA" id="ARBA00022786"/>
    </source>
</evidence>
<dbReference type="UniPathway" id="UPA00143"/>
<keyword evidence="13" id="KW-0812">Transmembrane</keyword>
<evidence type="ECO:0000256" key="6">
    <source>
        <dbReference type="ARBA" id="ARBA00022723"/>
    </source>
</evidence>
<comment type="pathway">
    <text evidence="3">Protein modification; protein ubiquitination.</text>
</comment>